<dbReference type="EMBL" id="JZWI01000035">
    <property type="protein sequence ID" value="KLN53364.1"/>
    <property type="molecule type" value="Genomic_DNA"/>
</dbReference>
<evidence type="ECO:0000313" key="2">
    <source>
        <dbReference type="EMBL" id="KLN53364.1"/>
    </source>
</evidence>
<dbReference type="GO" id="GO:0016740">
    <property type="term" value="F:transferase activity"/>
    <property type="evidence" value="ECO:0007669"/>
    <property type="project" value="UniProtKB-KW"/>
</dbReference>
<evidence type="ECO:0000313" key="3">
    <source>
        <dbReference type="Proteomes" id="UP000035170"/>
    </source>
</evidence>
<gene>
    <name evidence="2" type="ORF">VPARA_55300</name>
</gene>
<comment type="caution">
    <text evidence="2">The sequence shown here is derived from an EMBL/GenBank/DDBJ whole genome shotgun (WGS) entry which is preliminary data.</text>
</comment>
<protein>
    <submittedName>
        <fullName evidence="2">Phosphotransferase enzyme family protein</fullName>
    </submittedName>
</protein>
<keyword evidence="2" id="KW-0808">Transferase</keyword>
<accession>A0A0H2LT25</accession>
<dbReference type="SUPFAM" id="SSF53448">
    <property type="entry name" value="Nucleotide-diphospho-sugar transferases"/>
    <property type="match status" value="1"/>
</dbReference>
<dbReference type="RefSeq" id="WP_047786806.1">
    <property type="nucleotide sequence ID" value="NZ_JZWI01000035.1"/>
</dbReference>
<dbReference type="SUPFAM" id="SSF56112">
    <property type="entry name" value="Protein kinase-like (PK-like)"/>
    <property type="match status" value="1"/>
</dbReference>
<feature type="domain" description="Aminoglycoside phosphotransferase" evidence="1">
    <location>
        <begin position="222"/>
        <end position="425"/>
    </location>
</feature>
<name>A0A0H2LT25_VARPD</name>
<dbReference type="AlphaFoldDB" id="A0A0H2LT25"/>
<sequence length="519" mass="57957">MIIITSAAYVDSELQSEFGRLPPAFLPVGNRRLFLRQLSVLHTHFPAESIYLSLPESYAIAHRDARALEAQAIQVLRVPDGLTLADSLLFSINTVGTYDEGLRILLGDTLILDLPAAWDCLCVAESADDYDWHVDQGSGAGARVWCGYFAFQSVSRLAKCLVAARGSFEKAVSAYDEACYLQRIHSEKWSDFGHVNTFYRSRAQITTQRSFNDLMIGDRRVRKTGRPAEKIKAEAQWFDALPSRLRVYVPQLLSHGQVDSDGYGYELEYMCMAPLNELYVHGRNSTAFWSRVFKHLADWLSACQAAVPLTGSERQLVEEDSRGMLGEKTRERMHAYAASSGLSLSAPTRLNGRPLPSLSDMLQRCVEAAARVPLVPGVMHGDLCFSNILFDTRSDCIKVIDPRGLNFRGEPRLLGDLRYDLAKIAHSVIGLYDYIVADAFDVDDGTGLDFNLRIHADEDAAAIQKLFAGLPLLNGMTARHVAPVTVMLFLSMLPLHQDNPRRQRAMLANALRLFEQMEH</sequence>
<organism evidence="2 3">
    <name type="scientific">Variovorax paradoxus</name>
    <dbReference type="NCBI Taxonomy" id="34073"/>
    <lineage>
        <taxon>Bacteria</taxon>
        <taxon>Pseudomonadati</taxon>
        <taxon>Pseudomonadota</taxon>
        <taxon>Betaproteobacteria</taxon>
        <taxon>Burkholderiales</taxon>
        <taxon>Comamonadaceae</taxon>
        <taxon>Variovorax</taxon>
    </lineage>
</organism>
<dbReference type="InterPro" id="IPR002575">
    <property type="entry name" value="Aminoglycoside_PTrfase"/>
</dbReference>
<dbReference type="PATRIC" id="fig|34073.19.peg.5660"/>
<dbReference type="InterPro" id="IPR011009">
    <property type="entry name" value="Kinase-like_dom_sf"/>
</dbReference>
<dbReference type="Pfam" id="PF01636">
    <property type="entry name" value="APH"/>
    <property type="match status" value="1"/>
</dbReference>
<reference evidence="2 3" key="1">
    <citation type="submission" date="2015-03" db="EMBL/GenBank/DDBJ databases">
        <title>Genome sequence of Variovorax paradoxus TBEA6.</title>
        <authorList>
            <person name="Poehlein A."/>
            <person name="Schuldes J."/>
            <person name="Wuebbeler J.H."/>
            <person name="Hiessl S."/>
            <person name="Steinbuechel A."/>
            <person name="Daniel R."/>
        </authorList>
    </citation>
    <scope>NUCLEOTIDE SEQUENCE [LARGE SCALE GENOMIC DNA]</scope>
    <source>
        <strain evidence="2 3">TBEA6</strain>
    </source>
</reference>
<proteinExistence type="predicted"/>
<keyword evidence="3" id="KW-1185">Reference proteome</keyword>
<evidence type="ECO:0000259" key="1">
    <source>
        <dbReference type="Pfam" id="PF01636"/>
    </source>
</evidence>
<dbReference type="InterPro" id="IPR029044">
    <property type="entry name" value="Nucleotide-diphossugar_trans"/>
</dbReference>
<dbReference type="Proteomes" id="UP000035170">
    <property type="component" value="Unassembled WGS sequence"/>
</dbReference>